<dbReference type="SMART" id="SM00634">
    <property type="entry name" value="BID_1"/>
    <property type="match status" value="1"/>
</dbReference>
<dbReference type="Gene3D" id="2.60.40.1080">
    <property type="match status" value="1"/>
</dbReference>
<feature type="domain" description="Big-1" evidence="3">
    <location>
        <begin position="146"/>
        <end position="253"/>
    </location>
</feature>
<evidence type="ECO:0000256" key="2">
    <source>
        <dbReference type="SAM" id="SignalP"/>
    </source>
</evidence>
<sequence>MRITRRIGYHPVVALMLGLLLGHPASAALKSSETVKGHAPTVSGVTIIGTSGNPLEGDSLHSPGSQLFTDVDGDSEFNSLKRWYHSGDTTPVASGTSYRLTARDAGQTLQFGYTPATNPAITDPAIGVEVRSTASAVVQGLPVAASSTFTASKASVIANNSDTTVLTLTLKDSGNRPVTGIAVRLSLEASVVSGFSGGAPVLPRPLETAQGSGIYKATVTLGKSGSVGIINVTPKLSAGPLSVTPGSQQIAFVSPLSVTQVSPVVNAYSFGSGSGFPTTGFATAKFRVSLSDNNPTAYQWAVDGSNNGTGYTSVDTTGVVTLNTARSGPQVIQVKDKISGTVLASYTFTLTGWFTNNGNTTMTWMAANTYCSTRGELPLGSQLTTAVMAPTGGGGARVVGNLFGEWGHMGTQGAGFIGSNYWTSEVYARGTHYRVYLNVGAAGVADDILDGSIVFVTCRQGL</sequence>
<evidence type="ECO:0000313" key="5">
    <source>
        <dbReference type="Proteomes" id="UP000219788"/>
    </source>
</evidence>
<dbReference type="InterPro" id="IPR003344">
    <property type="entry name" value="Big_1_dom"/>
</dbReference>
<dbReference type="InterPro" id="IPR016186">
    <property type="entry name" value="C-type_lectin-like/link_sf"/>
</dbReference>
<feature type="signal peptide" evidence="2">
    <location>
        <begin position="1"/>
        <end position="27"/>
    </location>
</feature>
<comment type="caution">
    <text evidence="4">The sequence shown here is derived from an EMBL/GenBank/DDBJ whole genome shotgun (WGS) entry which is preliminary data.</text>
</comment>
<dbReference type="PROSITE" id="PS51127">
    <property type="entry name" value="BIG1"/>
    <property type="match status" value="1"/>
</dbReference>
<protein>
    <submittedName>
        <fullName evidence="4">Intimin/invasin family protein</fullName>
    </submittedName>
</protein>
<dbReference type="InterPro" id="IPR051715">
    <property type="entry name" value="Intimin-Invasin_domain"/>
</dbReference>
<evidence type="ECO:0000256" key="1">
    <source>
        <dbReference type="ARBA" id="ARBA00010116"/>
    </source>
</evidence>
<dbReference type="Pfam" id="PF09134">
    <property type="entry name" value="Invasin_D3"/>
    <property type="match status" value="1"/>
</dbReference>
<evidence type="ECO:0000313" key="4">
    <source>
        <dbReference type="EMBL" id="PEH72501.1"/>
    </source>
</evidence>
<dbReference type="Gene3D" id="2.60.40.10">
    <property type="entry name" value="Immunoglobulins"/>
    <property type="match status" value="1"/>
</dbReference>
<dbReference type="Proteomes" id="UP000219788">
    <property type="component" value="Unassembled WGS sequence"/>
</dbReference>
<dbReference type="PANTHER" id="PTHR39576">
    <property type="entry name" value="ATTACHING AND EFFACING PROTEIN HOMOLOG-RELATED-RELATED"/>
    <property type="match status" value="1"/>
</dbReference>
<dbReference type="InterPro" id="IPR015217">
    <property type="entry name" value="Invasin_dom_3"/>
</dbReference>
<organism evidence="4 5">
    <name type="scientific">Edwardsiella tarda</name>
    <dbReference type="NCBI Taxonomy" id="636"/>
    <lineage>
        <taxon>Bacteria</taxon>
        <taxon>Pseudomonadati</taxon>
        <taxon>Pseudomonadota</taxon>
        <taxon>Gammaproteobacteria</taxon>
        <taxon>Enterobacterales</taxon>
        <taxon>Hafniaceae</taxon>
        <taxon>Edwardsiella</taxon>
    </lineage>
</organism>
<proteinExistence type="inferred from homology"/>
<dbReference type="GO" id="GO:0009279">
    <property type="term" value="C:cell outer membrane"/>
    <property type="evidence" value="ECO:0007669"/>
    <property type="project" value="TreeGrafter"/>
</dbReference>
<dbReference type="AlphaFoldDB" id="A0A2A7U2J2"/>
<gene>
    <name evidence="4" type="ORF">CRM76_11435</name>
</gene>
<feature type="chain" id="PRO_5013106124" evidence="2">
    <location>
        <begin position="28"/>
        <end position="462"/>
    </location>
</feature>
<dbReference type="OrthoDB" id="7065811at2"/>
<dbReference type="InterPro" id="IPR008964">
    <property type="entry name" value="Invasin/intimin_cell_adhesion"/>
</dbReference>
<dbReference type="InterPro" id="IPR013783">
    <property type="entry name" value="Ig-like_fold"/>
</dbReference>
<dbReference type="PANTHER" id="PTHR39576:SF1">
    <property type="entry name" value="INVASIN"/>
    <property type="match status" value="1"/>
</dbReference>
<comment type="similarity">
    <text evidence="1">Belongs to the intimin/invasin family.</text>
</comment>
<reference evidence="5" key="1">
    <citation type="submission" date="2017-09" db="EMBL/GenBank/DDBJ databases">
        <title>FDA dAtabase for Regulatory Grade micrObial Sequences (FDA-ARGOS): Supporting development and validation of Infectious Disease Dx tests.</title>
        <authorList>
            <person name="Goldberg B."/>
            <person name="Campos J."/>
            <person name="Tallon L."/>
            <person name="Sadzewicz L."/>
            <person name="Ott S."/>
            <person name="Zhao X."/>
            <person name="Nagaraj S."/>
            <person name="Vavikolanu K."/>
            <person name="Aluvathingal J."/>
            <person name="Nadendla S."/>
            <person name="Geyer C."/>
            <person name="Sichtig H."/>
        </authorList>
    </citation>
    <scope>NUCLEOTIDE SEQUENCE [LARGE SCALE GENOMIC DNA]</scope>
    <source>
        <strain evidence="5">FDAARGOS_370</strain>
    </source>
</reference>
<evidence type="ECO:0000259" key="3">
    <source>
        <dbReference type="PROSITE" id="PS51127"/>
    </source>
</evidence>
<keyword evidence="2" id="KW-0732">Signal</keyword>
<name>A0A2A7U2J2_EDWTA</name>
<dbReference type="EMBL" id="PDDV01000013">
    <property type="protein sequence ID" value="PEH72501.1"/>
    <property type="molecule type" value="Genomic_DNA"/>
</dbReference>
<dbReference type="Gene3D" id="3.10.100.10">
    <property type="entry name" value="Mannose-Binding Protein A, subunit A"/>
    <property type="match status" value="1"/>
</dbReference>
<dbReference type="RefSeq" id="WP_098143119.1">
    <property type="nucleotide sequence ID" value="NZ_PDDV01000013.1"/>
</dbReference>
<accession>A0A2A7U2J2</accession>
<dbReference type="SUPFAM" id="SSF49373">
    <property type="entry name" value="Invasin/intimin cell-adhesion fragments"/>
    <property type="match status" value="2"/>
</dbReference>